<reference evidence="4" key="1">
    <citation type="submission" date="2013-04" db="EMBL/GenBank/DDBJ databases">
        <title>Thioclava sp. 13D2W-2 Genome Sequencing.</title>
        <authorList>
            <person name="Lai Q."/>
            <person name="Li G."/>
            <person name="Shao Z."/>
        </authorList>
    </citation>
    <scope>NUCLEOTIDE SEQUENCE [LARGE SCALE GENOMIC DNA]</scope>
    <source>
        <strain evidence="4">13D2W-2</strain>
    </source>
</reference>
<dbReference type="AlphaFoldDB" id="A0A085TTA5"/>
<evidence type="ECO:0000259" key="2">
    <source>
        <dbReference type="PROSITE" id="PS50110"/>
    </source>
</evidence>
<dbReference type="OrthoDB" id="582170at2"/>
<dbReference type="SMART" id="SM00448">
    <property type="entry name" value="REC"/>
    <property type="match status" value="1"/>
</dbReference>
<dbReference type="Gene3D" id="3.40.50.2300">
    <property type="match status" value="1"/>
</dbReference>
<feature type="modified residue" description="4-aspartylphosphate" evidence="1">
    <location>
        <position position="65"/>
    </location>
</feature>
<evidence type="ECO:0000313" key="3">
    <source>
        <dbReference type="EMBL" id="KFE33952.1"/>
    </source>
</evidence>
<proteinExistence type="predicted"/>
<dbReference type="InterPro" id="IPR011006">
    <property type="entry name" value="CheY-like_superfamily"/>
</dbReference>
<keyword evidence="1" id="KW-0597">Phosphoprotein</keyword>
<keyword evidence="4" id="KW-1185">Reference proteome</keyword>
<dbReference type="STRING" id="1317124.DW2_15840"/>
<reference evidence="3 4" key="2">
    <citation type="journal article" date="2015" name="Antonie Van Leeuwenhoek">
        <title>Thioclava indica sp. nov., isolated from surface seawater of the Indian Ocean.</title>
        <authorList>
            <person name="Liu Y."/>
            <person name="Lai Q."/>
            <person name="Du J."/>
            <person name="Xu H."/>
            <person name="Jiang L."/>
            <person name="Shao Z."/>
        </authorList>
    </citation>
    <scope>NUCLEOTIDE SEQUENCE [LARGE SCALE GENOMIC DNA]</scope>
    <source>
        <strain evidence="3 4">13D2W-2</strain>
    </source>
</reference>
<organism evidence="3 4">
    <name type="scientific">Thioclava atlantica</name>
    <dbReference type="NCBI Taxonomy" id="1317124"/>
    <lineage>
        <taxon>Bacteria</taxon>
        <taxon>Pseudomonadati</taxon>
        <taxon>Pseudomonadota</taxon>
        <taxon>Alphaproteobacteria</taxon>
        <taxon>Rhodobacterales</taxon>
        <taxon>Paracoccaceae</taxon>
        <taxon>Thioclava</taxon>
    </lineage>
</organism>
<protein>
    <submittedName>
        <fullName evidence="3">Response regulator receiver protein</fullName>
    </submittedName>
</protein>
<comment type="caution">
    <text evidence="3">The sequence shown here is derived from an EMBL/GenBank/DDBJ whole genome shotgun (WGS) entry which is preliminary data.</text>
</comment>
<feature type="domain" description="Response regulatory" evidence="2">
    <location>
        <begin position="13"/>
        <end position="126"/>
    </location>
</feature>
<name>A0A085TTA5_9RHOB</name>
<dbReference type="PROSITE" id="PS50110">
    <property type="entry name" value="RESPONSE_REGULATORY"/>
    <property type="match status" value="1"/>
</dbReference>
<evidence type="ECO:0000256" key="1">
    <source>
        <dbReference type="PROSITE-ProRule" id="PRU00169"/>
    </source>
</evidence>
<evidence type="ECO:0000313" key="4">
    <source>
        <dbReference type="Proteomes" id="UP000028607"/>
    </source>
</evidence>
<dbReference type="Proteomes" id="UP000028607">
    <property type="component" value="Unassembled WGS sequence"/>
</dbReference>
<dbReference type="EMBL" id="AQRC01000014">
    <property type="protein sequence ID" value="KFE33952.1"/>
    <property type="molecule type" value="Genomic_DNA"/>
</dbReference>
<gene>
    <name evidence="3" type="ORF">DW2_15840</name>
</gene>
<dbReference type="GO" id="GO:0000160">
    <property type="term" value="P:phosphorelay signal transduction system"/>
    <property type="evidence" value="ECO:0007669"/>
    <property type="project" value="InterPro"/>
</dbReference>
<dbReference type="eggNOG" id="COG0784">
    <property type="taxonomic scope" value="Bacteria"/>
</dbReference>
<dbReference type="RefSeq" id="WP_051856248.1">
    <property type="nucleotide sequence ID" value="NZ_AQRC01000014.1"/>
</dbReference>
<accession>A0A085TTA5</accession>
<dbReference type="SUPFAM" id="SSF52172">
    <property type="entry name" value="CheY-like"/>
    <property type="match status" value="1"/>
</dbReference>
<sequence length="129" mass="14105">MPVISSRPLTGTQVLVVEDEFFIAYDIAQSIEEAGGRVAGPVATLEQARELLHDESLEISGVILDMNLRDGRAEGLARELHDRDLPVVVNTAEPLPLPFQATMPDIPVFSKPTLPQMLTDALYSRMHAA</sequence>
<dbReference type="PATRIC" id="fig|1317124.6.peg.3188"/>
<dbReference type="InterPro" id="IPR001789">
    <property type="entry name" value="Sig_transdc_resp-reg_receiver"/>
</dbReference>